<keyword evidence="3" id="KW-1185">Reference proteome</keyword>
<dbReference type="AlphaFoldDB" id="A0A085VYV5"/>
<accession>A0A085VYV5</accession>
<dbReference type="PATRIC" id="fig|394096.3.peg.8677"/>
<dbReference type="CDD" id="cd04301">
    <property type="entry name" value="NAT_SF"/>
    <property type="match status" value="1"/>
</dbReference>
<dbReference type="STRING" id="394096.DB31_5957"/>
<organism evidence="2 3">
    <name type="scientific">Hyalangium minutum</name>
    <dbReference type="NCBI Taxonomy" id="394096"/>
    <lineage>
        <taxon>Bacteria</taxon>
        <taxon>Pseudomonadati</taxon>
        <taxon>Myxococcota</taxon>
        <taxon>Myxococcia</taxon>
        <taxon>Myxococcales</taxon>
        <taxon>Cystobacterineae</taxon>
        <taxon>Archangiaceae</taxon>
        <taxon>Hyalangium</taxon>
    </lineage>
</organism>
<dbReference type="InterPro" id="IPR016181">
    <property type="entry name" value="Acyl_CoA_acyltransferase"/>
</dbReference>
<comment type="caution">
    <text evidence="2">The sequence shown here is derived from an EMBL/GenBank/DDBJ whole genome shotgun (WGS) entry which is preliminary data.</text>
</comment>
<dbReference type="Gene3D" id="3.40.630.30">
    <property type="match status" value="1"/>
</dbReference>
<dbReference type="SUPFAM" id="SSF55729">
    <property type="entry name" value="Acyl-CoA N-acyltransferases (Nat)"/>
    <property type="match status" value="1"/>
</dbReference>
<proteinExistence type="predicted"/>
<dbReference type="InterPro" id="IPR000182">
    <property type="entry name" value="GNAT_dom"/>
</dbReference>
<dbReference type="EMBL" id="JMCB01000030">
    <property type="protein sequence ID" value="KFE60618.1"/>
    <property type="molecule type" value="Genomic_DNA"/>
</dbReference>
<sequence length="160" mass="18488">MRAAPSEYPILRNLYPLYLHDLSEFGGSYTLDAQGVWQPDYLSTWLSESEQVHPLLFRLDGMPVGFAFVAQAPFPYMTQGRDYQLSEFFILRSKRRQGLGQQAALGVLNRFRGVWEMAQLRENRAAIAFWKHVLTEYTHGRFQQTLLNGEPAQVFDNRGL</sequence>
<evidence type="ECO:0000313" key="3">
    <source>
        <dbReference type="Proteomes" id="UP000028725"/>
    </source>
</evidence>
<evidence type="ECO:0000313" key="2">
    <source>
        <dbReference type="EMBL" id="KFE60618.1"/>
    </source>
</evidence>
<dbReference type="GO" id="GO:0016747">
    <property type="term" value="F:acyltransferase activity, transferring groups other than amino-acyl groups"/>
    <property type="evidence" value="ECO:0007669"/>
    <property type="project" value="InterPro"/>
</dbReference>
<reference evidence="2 3" key="1">
    <citation type="submission" date="2014-04" db="EMBL/GenBank/DDBJ databases">
        <title>Genome assembly of Hyalangium minutum DSM 14724.</title>
        <authorList>
            <person name="Sharma G."/>
            <person name="Subramanian S."/>
        </authorList>
    </citation>
    <scope>NUCLEOTIDE SEQUENCE [LARGE SCALE GENOMIC DNA]</scope>
    <source>
        <strain evidence="2 3">DSM 14724</strain>
    </source>
</reference>
<feature type="domain" description="N-acetyltransferase" evidence="1">
    <location>
        <begin position="35"/>
        <end position="131"/>
    </location>
</feature>
<gene>
    <name evidence="2" type="ORF">DB31_5957</name>
</gene>
<name>A0A085VYV5_9BACT</name>
<protein>
    <recommendedName>
        <fullName evidence="1">N-acetyltransferase domain-containing protein</fullName>
    </recommendedName>
</protein>
<evidence type="ECO:0000259" key="1">
    <source>
        <dbReference type="Pfam" id="PF00583"/>
    </source>
</evidence>
<dbReference type="Proteomes" id="UP000028725">
    <property type="component" value="Unassembled WGS sequence"/>
</dbReference>
<dbReference type="Pfam" id="PF00583">
    <property type="entry name" value="Acetyltransf_1"/>
    <property type="match status" value="1"/>
</dbReference>